<dbReference type="PANTHER" id="PTHR30221">
    <property type="entry name" value="SMALL-CONDUCTANCE MECHANOSENSITIVE CHANNEL"/>
    <property type="match status" value="1"/>
</dbReference>
<proteinExistence type="inferred from homology"/>
<keyword evidence="13" id="KW-1185">Reference proteome</keyword>
<feature type="domain" description="Mechanosensitive ion channel MscS" evidence="9">
    <location>
        <begin position="120"/>
        <end position="187"/>
    </location>
</feature>
<evidence type="ECO:0000256" key="4">
    <source>
        <dbReference type="ARBA" id="ARBA00022692"/>
    </source>
</evidence>
<keyword evidence="6 8" id="KW-0472">Membrane</keyword>
<dbReference type="GO" id="GO:0008381">
    <property type="term" value="F:mechanosensitive monoatomic ion channel activity"/>
    <property type="evidence" value="ECO:0007669"/>
    <property type="project" value="InterPro"/>
</dbReference>
<dbReference type="GO" id="GO:0005886">
    <property type="term" value="C:plasma membrane"/>
    <property type="evidence" value="ECO:0007669"/>
    <property type="project" value="UniProtKB-SubCell"/>
</dbReference>
<dbReference type="Pfam" id="PF21082">
    <property type="entry name" value="MS_channel_3rd"/>
    <property type="match status" value="1"/>
</dbReference>
<feature type="domain" description="Mechanosensitive ion channel transmembrane helices 2/3" evidence="11">
    <location>
        <begin position="77"/>
        <end position="119"/>
    </location>
</feature>
<comment type="similarity">
    <text evidence="2">Belongs to the MscS (TC 1.A.23) family.</text>
</comment>
<evidence type="ECO:0000256" key="5">
    <source>
        <dbReference type="ARBA" id="ARBA00022989"/>
    </source>
</evidence>
<feature type="compositionally biased region" description="Low complexity" evidence="7">
    <location>
        <begin position="301"/>
        <end position="319"/>
    </location>
</feature>
<evidence type="ECO:0000256" key="7">
    <source>
        <dbReference type="SAM" id="MobiDB-lite"/>
    </source>
</evidence>
<dbReference type="AlphaFoldDB" id="A0A3E0EB88"/>
<protein>
    <submittedName>
        <fullName evidence="12">Small conductance mechanosensitive channel</fullName>
    </submittedName>
</protein>
<dbReference type="InterPro" id="IPR049278">
    <property type="entry name" value="MS_channel_C"/>
</dbReference>
<evidence type="ECO:0000256" key="1">
    <source>
        <dbReference type="ARBA" id="ARBA00004651"/>
    </source>
</evidence>
<evidence type="ECO:0000259" key="10">
    <source>
        <dbReference type="Pfam" id="PF21082"/>
    </source>
</evidence>
<dbReference type="Gene3D" id="1.10.287.1260">
    <property type="match status" value="1"/>
</dbReference>
<accession>A0A3E0EB88</accession>
<evidence type="ECO:0000256" key="3">
    <source>
        <dbReference type="ARBA" id="ARBA00022475"/>
    </source>
</evidence>
<dbReference type="InterPro" id="IPR006685">
    <property type="entry name" value="MscS_channel_2nd"/>
</dbReference>
<dbReference type="InterPro" id="IPR023408">
    <property type="entry name" value="MscS_beta-dom_sf"/>
</dbReference>
<evidence type="ECO:0000256" key="8">
    <source>
        <dbReference type="SAM" id="Phobius"/>
    </source>
</evidence>
<dbReference type="SUPFAM" id="SSF82689">
    <property type="entry name" value="Mechanosensitive channel protein MscS (YggB), C-terminal domain"/>
    <property type="match status" value="1"/>
</dbReference>
<dbReference type="InterPro" id="IPR010920">
    <property type="entry name" value="LSM_dom_sf"/>
</dbReference>
<dbReference type="PANTHER" id="PTHR30221:SF1">
    <property type="entry name" value="SMALL-CONDUCTANCE MECHANOSENSITIVE CHANNEL"/>
    <property type="match status" value="1"/>
</dbReference>
<dbReference type="EMBL" id="QUNF01000001">
    <property type="protein sequence ID" value="REG94276.1"/>
    <property type="molecule type" value="Genomic_DNA"/>
</dbReference>
<dbReference type="Proteomes" id="UP000256405">
    <property type="component" value="Unassembled WGS sequence"/>
</dbReference>
<dbReference type="Gene3D" id="3.30.70.100">
    <property type="match status" value="1"/>
</dbReference>
<dbReference type="InterPro" id="IPR045275">
    <property type="entry name" value="MscS_archaea/bacteria_type"/>
</dbReference>
<feature type="domain" description="Mechanosensitive ion channel MscS C-terminal" evidence="10">
    <location>
        <begin position="195"/>
        <end position="279"/>
    </location>
</feature>
<feature type="transmembrane region" description="Helical" evidence="8">
    <location>
        <begin position="70"/>
        <end position="94"/>
    </location>
</feature>
<dbReference type="SUPFAM" id="SSF50182">
    <property type="entry name" value="Sm-like ribonucleoproteins"/>
    <property type="match status" value="1"/>
</dbReference>
<dbReference type="RefSeq" id="WP_086540288.1">
    <property type="nucleotide sequence ID" value="NZ_MSSW01000009.1"/>
</dbReference>
<reference evidence="12 13" key="1">
    <citation type="submission" date="2018-08" db="EMBL/GenBank/DDBJ databases">
        <title>Genomic Encyclopedia of Archaeal and Bacterial Type Strains, Phase II (KMG-II): from individual species to whole genera.</title>
        <authorList>
            <person name="Goeker M."/>
        </authorList>
    </citation>
    <scope>NUCLEOTIDE SEQUENCE [LARGE SCALE GENOMIC DNA]</scope>
    <source>
        <strain evidence="12 13">DSM 15986</strain>
    </source>
</reference>
<feature type="region of interest" description="Disordered" evidence="7">
    <location>
        <begin position="300"/>
        <end position="319"/>
    </location>
</feature>
<evidence type="ECO:0000256" key="6">
    <source>
        <dbReference type="ARBA" id="ARBA00023136"/>
    </source>
</evidence>
<dbReference type="OrthoDB" id="1522493at2"/>
<feature type="transmembrane region" description="Helical" evidence="8">
    <location>
        <begin position="100"/>
        <end position="118"/>
    </location>
</feature>
<comment type="caution">
    <text evidence="12">The sequence shown here is derived from an EMBL/GenBank/DDBJ whole genome shotgun (WGS) entry which is preliminary data.</text>
</comment>
<keyword evidence="4 8" id="KW-0812">Transmembrane</keyword>
<feature type="transmembrane region" description="Helical" evidence="8">
    <location>
        <begin position="33"/>
        <end position="50"/>
    </location>
</feature>
<comment type="subcellular location">
    <subcellularLocation>
        <location evidence="1">Cell membrane</location>
        <topology evidence="1">Multi-pass membrane protein</topology>
    </subcellularLocation>
</comment>
<evidence type="ECO:0000259" key="9">
    <source>
        <dbReference type="Pfam" id="PF00924"/>
    </source>
</evidence>
<dbReference type="InterPro" id="IPR011066">
    <property type="entry name" value="MscS_channel_C_sf"/>
</dbReference>
<dbReference type="Pfam" id="PF00924">
    <property type="entry name" value="MS_channel_2nd"/>
    <property type="match status" value="1"/>
</dbReference>
<sequence length="319" mass="35493">MITAQILGYDTQGIFEKITSKLSGWLDIIIENLPNFVLAVILVVFTIFIAKSIKRFSATYIHKLGTNKTIASFLSQLIFIAILVFGIMMALSVMDLSKTVSSILAGLGIIGLALGFAFQDTAANFIAGIYITFNQPYKLGDIIKTHNGHEGSVIEINLRVTKIKTFNGPIVYVPNRYLFQESFTNYTEFEQRRVQIQCGISYGEDLEHVEKVALESARTVSSRLESEEPTIFWTGFGDSSINFTLNIWCKFKAPNLDYIPVRNEAIISLKKAFDKNDIMIPFPIRTLDFGIKGGTKLNQELSGLSNSPQNGSSSNNNES</sequence>
<name>A0A3E0EB88_9BACT</name>
<evidence type="ECO:0000313" key="13">
    <source>
        <dbReference type="Proteomes" id="UP000256405"/>
    </source>
</evidence>
<dbReference type="InterPro" id="IPR011014">
    <property type="entry name" value="MscS_channel_TM-2"/>
</dbReference>
<dbReference type="Pfam" id="PF21088">
    <property type="entry name" value="MS_channel_1st"/>
    <property type="match status" value="1"/>
</dbReference>
<dbReference type="InterPro" id="IPR049142">
    <property type="entry name" value="MS_channel_1st"/>
</dbReference>
<evidence type="ECO:0000313" key="12">
    <source>
        <dbReference type="EMBL" id="REG94276.1"/>
    </source>
</evidence>
<evidence type="ECO:0000256" key="2">
    <source>
        <dbReference type="ARBA" id="ARBA00008017"/>
    </source>
</evidence>
<evidence type="ECO:0000259" key="11">
    <source>
        <dbReference type="Pfam" id="PF21088"/>
    </source>
</evidence>
<dbReference type="Gene3D" id="2.30.30.60">
    <property type="match status" value="1"/>
</dbReference>
<dbReference type="SUPFAM" id="SSF82861">
    <property type="entry name" value="Mechanosensitive channel protein MscS (YggB), transmembrane region"/>
    <property type="match status" value="1"/>
</dbReference>
<keyword evidence="3" id="KW-1003">Cell membrane</keyword>
<gene>
    <name evidence="12" type="ORF">C8N25_101101</name>
</gene>
<keyword evidence="5 8" id="KW-1133">Transmembrane helix</keyword>
<organism evidence="12 13">
    <name type="scientific">Algoriphagus antarcticus</name>
    <dbReference type="NCBI Taxonomy" id="238540"/>
    <lineage>
        <taxon>Bacteria</taxon>
        <taxon>Pseudomonadati</taxon>
        <taxon>Bacteroidota</taxon>
        <taxon>Cytophagia</taxon>
        <taxon>Cytophagales</taxon>
        <taxon>Cyclobacteriaceae</taxon>
        <taxon>Algoriphagus</taxon>
    </lineage>
</organism>